<evidence type="ECO:0000313" key="4">
    <source>
        <dbReference type="Proteomes" id="UP000287033"/>
    </source>
</evidence>
<accession>A0A401SIF4</accession>
<protein>
    <recommendedName>
        <fullName evidence="2">Coiled-coil protein 142 C-terminal domain-containing protein</fullName>
    </recommendedName>
</protein>
<proteinExistence type="predicted"/>
<sequence>MAKHQAEDSCSDTDSDDSLLTPDLDNRFISGKLAEAERIAFDLGKYCQLQRSLKGGLFHGHIKTLPSDILGPTDFHYHRTISSLANNYAKLQIQLERRSCILLNKEYAISISSASKFVRKLTELLTQQQETSKKVSVGKDHSSGISVKRLGCLCEELRYHTSHWNCLREKIKNDPWLSYQLIHMKETFNHMKQALTLLGMYALFLMEQYISVVLCTLANADPYVLLSEWLWEFFRGLEIFNSIVSDSSLHQLYLELKNGIEEINVNETDLQSQRLKVMLCHKSWNWKVEPFLIERVLGILANERGRRAAQCFYDVIMTNTTFLSTVNNNNLTGLNWESIKVSFIQSFTGSHVFCSEEKGIYLCREDKQQELEPCNCKSAIQEFCLEDEVLLNRIVDGLATSNVLWQHVLNRPKSEIPQEAKAQDLQFQHTNFSAEDYPHGSEAKQNDETSQHPSVPPVRRKSVHWQDSSHCEGKVVLLSKYQVMMWKAFATHLSDSFYFQPGLTSEACIRTIGKLDQCKTQITGLLIQILHEACYKGLLPRDSEPFVQELCLHMLSRIALIHWDQVFCNALGSALKDKCFPDPERKGDTVRSRTTGLFLELFHPLCEILTWLNIEQPQNDSTSTGLVRKLVVPPILVRTVSHCITTMQTSSHWLMTKGFQFLFSWSMNQFLLLIQADLKLLRAMASKMLQLAETLCLEEISSHGIQETLLLAQVAALVKELGYIAEIFNTFPIKALTLFSTSCKRMAVDIFEQTMPVGRQWRVNFRSIELPSKPNEYATAAVQTVIGQVLKGIQPLPEDAQTVPLAEALTAFMGAWMDHILKQKIKFSLQGALQLKQDFDLVRDLICSDEQLSSELRQAVLSLRVFHQVDNAIICLLQQPTRKVYFPTNTCESFRTCCAFSTRTVDFSHGSLNSLDSLDLRTERIRANFQPEESTESDRLNKIRATGHPESYLAVNQQEWLSLRMDSNRRRNVLRLPCVNNTAEQ</sequence>
<dbReference type="Pfam" id="PF14923">
    <property type="entry name" value="CCDC142"/>
    <property type="match status" value="1"/>
</dbReference>
<dbReference type="EMBL" id="BEZZ01000290">
    <property type="protein sequence ID" value="GCC30206.1"/>
    <property type="molecule type" value="Genomic_DNA"/>
</dbReference>
<dbReference type="OrthoDB" id="6579237at2759"/>
<reference evidence="3 4" key="1">
    <citation type="journal article" date="2018" name="Nat. Ecol. Evol.">
        <title>Shark genomes provide insights into elasmobranch evolution and the origin of vertebrates.</title>
        <authorList>
            <person name="Hara Y"/>
            <person name="Yamaguchi K"/>
            <person name="Onimaru K"/>
            <person name="Kadota M"/>
            <person name="Koyanagi M"/>
            <person name="Keeley SD"/>
            <person name="Tatsumi K"/>
            <person name="Tanaka K"/>
            <person name="Motone F"/>
            <person name="Kageyama Y"/>
            <person name="Nozu R"/>
            <person name="Adachi N"/>
            <person name="Nishimura O"/>
            <person name="Nakagawa R"/>
            <person name="Tanegashima C"/>
            <person name="Kiyatake I"/>
            <person name="Matsumoto R"/>
            <person name="Murakumo K"/>
            <person name="Nishida K"/>
            <person name="Terakita A"/>
            <person name="Kuratani S"/>
            <person name="Sato K"/>
            <person name="Hyodo S Kuraku.S."/>
        </authorList>
    </citation>
    <scope>NUCLEOTIDE SEQUENCE [LARGE SCALE GENOMIC DNA]</scope>
</reference>
<evidence type="ECO:0000256" key="1">
    <source>
        <dbReference type="SAM" id="MobiDB-lite"/>
    </source>
</evidence>
<dbReference type="OMA" id="TWEQLQH"/>
<dbReference type="AlphaFoldDB" id="A0A401SIF4"/>
<feature type="region of interest" description="Disordered" evidence="1">
    <location>
        <begin position="436"/>
        <end position="465"/>
    </location>
</feature>
<organism evidence="3 4">
    <name type="scientific">Chiloscyllium punctatum</name>
    <name type="common">Brownbanded bambooshark</name>
    <name type="synonym">Hemiscyllium punctatum</name>
    <dbReference type="NCBI Taxonomy" id="137246"/>
    <lineage>
        <taxon>Eukaryota</taxon>
        <taxon>Metazoa</taxon>
        <taxon>Chordata</taxon>
        <taxon>Craniata</taxon>
        <taxon>Vertebrata</taxon>
        <taxon>Chondrichthyes</taxon>
        <taxon>Elasmobranchii</taxon>
        <taxon>Galeomorphii</taxon>
        <taxon>Galeoidea</taxon>
        <taxon>Orectolobiformes</taxon>
        <taxon>Hemiscylliidae</taxon>
        <taxon>Chiloscyllium</taxon>
    </lineage>
</organism>
<dbReference type="PANTHER" id="PTHR21436">
    <property type="entry name" value="COILED-COIL DOMAIN-CONTAINING PROTEIN 142"/>
    <property type="match status" value="1"/>
</dbReference>
<feature type="domain" description="Coiled-coil protein 142 C-terminal" evidence="2">
    <location>
        <begin position="484"/>
        <end position="961"/>
    </location>
</feature>
<comment type="caution">
    <text evidence="3">The sequence shown here is derived from an EMBL/GenBank/DDBJ whole genome shotgun (WGS) entry which is preliminary data.</text>
</comment>
<dbReference type="InterPro" id="IPR026700">
    <property type="entry name" value="CCDC142"/>
</dbReference>
<evidence type="ECO:0000313" key="3">
    <source>
        <dbReference type="EMBL" id="GCC30206.1"/>
    </source>
</evidence>
<evidence type="ECO:0000259" key="2">
    <source>
        <dbReference type="Pfam" id="PF14923"/>
    </source>
</evidence>
<dbReference type="InterPro" id="IPR055350">
    <property type="entry name" value="CCDC142_C"/>
</dbReference>
<dbReference type="PANTHER" id="PTHR21436:SF2">
    <property type="entry name" value="COILED-COIL DOMAIN-CONTAINING PROTEIN 142"/>
    <property type="match status" value="1"/>
</dbReference>
<gene>
    <name evidence="3" type="ORF">chiPu_0008654</name>
</gene>
<name>A0A401SIF4_CHIPU</name>
<keyword evidence="4" id="KW-1185">Reference proteome</keyword>
<dbReference type="STRING" id="137246.A0A401SIF4"/>
<feature type="compositionally biased region" description="Basic and acidic residues" evidence="1">
    <location>
        <begin position="436"/>
        <end position="450"/>
    </location>
</feature>
<dbReference type="Proteomes" id="UP000287033">
    <property type="component" value="Unassembled WGS sequence"/>
</dbReference>